<feature type="signal peptide" evidence="2">
    <location>
        <begin position="1"/>
        <end position="15"/>
    </location>
</feature>
<dbReference type="Ensembl" id="ENSEAST00005039224.1">
    <property type="protein sequence ID" value="ENSEASP00005054116.1"/>
    <property type="gene ID" value="ENSEASG00005030438.1"/>
</dbReference>
<keyword evidence="4" id="KW-1185">Reference proteome</keyword>
<proteinExistence type="predicted"/>
<evidence type="ECO:0000256" key="1">
    <source>
        <dbReference type="SAM" id="MobiDB-lite"/>
    </source>
</evidence>
<sequence>MWFLVLCLDLSLGETGETERGIRDGERALTSSYVLPFSPSTPASSPNPRPTPTQPCNPQSIPSTRLPLSPQLHPKNLSQPLHLHHIPHSPYSTLSPCSLPGAPRTFSLPPATLPKRQILGHLCLSFRSPILPRSSPNPTGPWDPHHPPLPPKPSPH</sequence>
<evidence type="ECO:0000313" key="3">
    <source>
        <dbReference type="Ensembl" id="ENSEASP00005054116.1"/>
    </source>
</evidence>
<evidence type="ECO:0000313" key="4">
    <source>
        <dbReference type="Proteomes" id="UP000694387"/>
    </source>
</evidence>
<reference evidence="3 4" key="1">
    <citation type="journal article" date="2020" name="Nat. Commun.">
        <title>Donkey genomes provide new insights into domestication and selection for coat color.</title>
        <authorList>
            <person name="Wang"/>
            <person name="C."/>
            <person name="Li"/>
            <person name="H."/>
            <person name="Guo"/>
            <person name="Y."/>
            <person name="Huang"/>
            <person name="J."/>
            <person name="Sun"/>
            <person name="Y."/>
            <person name="Min"/>
            <person name="J."/>
            <person name="Wang"/>
            <person name="J."/>
            <person name="Fang"/>
            <person name="X."/>
            <person name="Zhao"/>
            <person name="Z."/>
            <person name="Wang"/>
            <person name="S."/>
            <person name="Zhang"/>
            <person name="Y."/>
            <person name="Liu"/>
            <person name="Q."/>
            <person name="Jiang"/>
            <person name="Q."/>
            <person name="Wang"/>
            <person name="X."/>
            <person name="Guo"/>
            <person name="Y."/>
            <person name="Yang"/>
            <person name="C."/>
            <person name="Wang"/>
            <person name="Y."/>
            <person name="Tian"/>
            <person name="F."/>
            <person name="Zhuang"/>
            <person name="G."/>
            <person name="Fan"/>
            <person name="Y."/>
            <person name="Gao"/>
            <person name="Q."/>
            <person name="Li"/>
            <person name="Y."/>
            <person name="Ju"/>
            <person name="Z."/>
            <person name="Li"/>
            <person name="J."/>
            <person name="Li"/>
            <person name="R."/>
            <person name="Hou"/>
            <person name="M."/>
            <person name="Yang"/>
            <person name="G."/>
            <person name="Liu"/>
            <person name="G."/>
            <person name="Liu"/>
            <person name="W."/>
            <person name="Guo"/>
            <person name="J."/>
            <person name="Pan"/>
            <person name="S."/>
            <person name="Fan"/>
            <person name="G."/>
            <person name="Zhang"/>
            <person name="W."/>
            <person name="Zhang"/>
            <person name="R."/>
            <person name="Yu"/>
            <person name="J."/>
            <person name="Zhang"/>
            <person name="X."/>
            <person name="Yin"/>
            <person name="Q."/>
            <person name="Ji"/>
            <person name="C."/>
            <person name="Jin"/>
            <person name="Y."/>
            <person name="Yue"/>
            <person name="G."/>
            <person name="Liu"/>
            <person name="M."/>
            <person name="Xu"/>
            <person name="J."/>
            <person name="Liu"/>
            <person name="S."/>
            <person name="Jordana"/>
            <person name="J."/>
            <person name="Noce"/>
            <person name="A."/>
            <person name="Amills"/>
            <person name="M."/>
            <person name="Wu"/>
            <person name="D.D."/>
            <person name="Li"/>
            <person name="S."/>
            <person name="Zhou"/>
            <person name="X. and Zhong"/>
            <person name="J."/>
        </authorList>
    </citation>
    <scope>NUCLEOTIDE SEQUENCE [LARGE SCALE GENOMIC DNA]</scope>
</reference>
<dbReference type="Proteomes" id="UP000694387">
    <property type="component" value="Chromosome 26"/>
</dbReference>
<accession>A0A9L0JLA8</accession>
<feature type="region of interest" description="Disordered" evidence="1">
    <location>
        <begin position="133"/>
        <end position="156"/>
    </location>
</feature>
<feature type="region of interest" description="Disordered" evidence="1">
    <location>
        <begin position="36"/>
        <end position="77"/>
    </location>
</feature>
<feature type="compositionally biased region" description="Pro residues" evidence="1">
    <location>
        <begin position="147"/>
        <end position="156"/>
    </location>
</feature>
<reference evidence="3" key="3">
    <citation type="submission" date="2025-09" db="UniProtKB">
        <authorList>
            <consortium name="Ensembl"/>
        </authorList>
    </citation>
    <scope>IDENTIFICATION</scope>
</reference>
<reference evidence="3" key="2">
    <citation type="submission" date="2025-08" db="UniProtKB">
        <authorList>
            <consortium name="Ensembl"/>
        </authorList>
    </citation>
    <scope>IDENTIFICATION</scope>
</reference>
<feature type="compositionally biased region" description="Pro residues" evidence="1">
    <location>
        <begin position="45"/>
        <end position="55"/>
    </location>
</feature>
<evidence type="ECO:0000256" key="2">
    <source>
        <dbReference type="SAM" id="SignalP"/>
    </source>
</evidence>
<dbReference type="AlphaFoldDB" id="A0A9L0JLA8"/>
<keyword evidence="2" id="KW-0732">Signal</keyword>
<protein>
    <submittedName>
        <fullName evidence="3">Uncharacterized protein</fullName>
    </submittedName>
</protein>
<feature type="chain" id="PRO_5040120038" evidence="2">
    <location>
        <begin position="16"/>
        <end position="156"/>
    </location>
</feature>
<name>A0A9L0JLA8_EQUAS</name>
<organism evidence="3 4">
    <name type="scientific">Equus asinus</name>
    <name type="common">Donkey</name>
    <name type="synonym">Equus africanus asinus</name>
    <dbReference type="NCBI Taxonomy" id="9793"/>
    <lineage>
        <taxon>Eukaryota</taxon>
        <taxon>Metazoa</taxon>
        <taxon>Chordata</taxon>
        <taxon>Craniata</taxon>
        <taxon>Vertebrata</taxon>
        <taxon>Euteleostomi</taxon>
        <taxon>Mammalia</taxon>
        <taxon>Eutheria</taxon>
        <taxon>Laurasiatheria</taxon>
        <taxon>Perissodactyla</taxon>
        <taxon>Equidae</taxon>
        <taxon>Equus</taxon>
    </lineage>
</organism>